<evidence type="ECO:0000256" key="2">
    <source>
        <dbReference type="ARBA" id="ARBA00010701"/>
    </source>
</evidence>
<proteinExistence type="inferred from homology"/>
<dbReference type="PANTHER" id="PTHR11610">
    <property type="entry name" value="LIPASE"/>
    <property type="match status" value="1"/>
</dbReference>
<dbReference type="HOGENOM" id="CLU_027171_6_0_1"/>
<keyword evidence="10" id="KW-1185">Reference proteome</keyword>
<dbReference type="PRINTS" id="PR00821">
    <property type="entry name" value="TAGLIPASE"/>
</dbReference>
<dbReference type="eggNOG" id="ENOG502SRF1">
    <property type="taxonomic scope" value="Eukaryota"/>
</dbReference>
<evidence type="ECO:0000313" key="10">
    <source>
        <dbReference type="Proteomes" id="UP000008744"/>
    </source>
</evidence>
<dbReference type="PhylomeDB" id="B4GY96"/>
<name>B4GY96_DROPE</name>
<dbReference type="SUPFAM" id="SSF53474">
    <property type="entry name" value="alpha/beta-Hydrolases"/>
    <property type="match status" value="1"/>
</dbReference>
<protein>
    <submittedName>
        <fullName evidence="9">GL19877</fullName>
    </submittedName>
</protein>
<evidence type="ECO:0000256" key="7">
    <source>
        <dbReference type="SAM" id="SignalP"/>
    </source>
</evidence>
<evidence type="ECO:0000256" key="4">
    <source>
        <dbReference type="ARBA" id="ARBA00022729"/>
    </source>
</evidence>
<dbReference type="OrthoDB" id="199913at2759"/>
<dbReference type="EMBL" id="CH479197">
    <property type="protein sequence ID" value="EDW27752.1"/>
    <property type="molecule type" value="Genomic_DNA"/>
</dbReference>
<feature type="compositionally biased region" description="Polar residues" evidence="6">
    <location>
        <begin position="332"/>
        <end position="347"/>
    </location>
</feature>
<dbReference type="Proteomes" id="UP000008744">
    <property type="component" value="Unassembled WGS sequence"/>
</dbReference>
<feature type="chain" id="PRO_5002807669" evidence="7">
    <location>
        <begin position="23"/>
        <end position="357"/>
    </location>
</feature>
<evidence type="ECO:0000259" key="8">
    <source>
        <dbReference type="Pfam" id="PF00151"/>
    </source>
</evidence>
<dbReference type="GO" id="GO:0005615">
    <property type="term" value="C:extracellular space"/>
    <property type="evidence" value="ECO:0007669"/>
    <property type="project" value="TreeGrafter"/>
</dbReference>
<evidence type="ECO:0000256" key="6">
    <source>
        <dbReference type="SAM" id="MobiDB-lite"/>
    </source>
</evidence>
<comment type="subcellular location">
    <subcellularLocation>
        <location evidence="1">Secreted</location>
    </subcellularLocation>
</comment>
<dbReference type="Pfam" id="PF00151">
    <property type="entry name" value="Lipase"/>
    <property type="match status" value="1"/>
</dbReference>
<feature type="domain" description="Lipase" evidence="8">
    <location>
        <begin position="73"/>
        <end position="317"/>
    </location>
</feature>
<dbReference type="GO" id="GO:0016298">
    <property type="term" value="F:lipase activity"/>
    <property type="evidence" value="ECO:0007669"/>
    <property type="project" value="InterPro"/>
</dbReference>
<comment type="similarity">
    <text evidence="2 5">Belongs to the AB hydrolase superfamily. Lipase family.</text>
</comment>
<feature type="region of interest" description="Disordered" evidence="6">
    <location>
        <begin position="322"/>
        <end position="357"/>
    </location>
</feature>
<evidence type="ECO:0000256" key="1">
    <source>
        <dbReference type="ARBA" id="ARBA00004613"/>
    </source>
</evidence>
<dbReference type="GO" id="GO:0017171">
    <property type="term" value="F:serine hydrolase activity"/>
    <property type="evidence" value="ECO:0007669"/>
    <property type="project" value="TreeGrafter"/>
</dbReference>
<dbReference type="SMR" id="B4GY96"/>
<dbReference type="InterPro" id="IPR013818">
    <property type="entry name" value="Lipase"/>
</dbReference>
<keyword evidence="4 7" id="KW-0732">Signal</keyword>
<evidence type="ECO:0000313" key="9">
    <source>
        <dbReference type="EMBL" id="EDW27752.1"/>
    </source>
</evidence>
<feature type="compositionally biased region" description="Basic and acidic residues" evidence="6">
    <location>
        <begin position="322"/>
        <end position="331"/>
    </location>
</feature>
<accession>B4GY96</accession>
<dbReference type="Gene3D" id="3.40.50.1820">
    <property type="entry name" value="alpha/beta hydrolase"/>
    <property type="match status" value="1"/>
</dbReference>
<dbReference type="InterPro" id="IPR000734">
    <property type="entry name" value="TAG_lipase"/>
</dbReference>
<dbReference type="InterPro" id="IPR029058">
    <property type="entry name" value="AB_hydrolase_fold"/>
</dbReference>
<reference evidence="9 10" key="1">
    <citation type="journal article" date="2007" name="Nature">
        <title>Evolution of genes and genomes on the Drosophila phylogeny.</title>
        <authorList>
            <consortium name="Drosophila 12 Genomes Consortium"/>
            <person name="Clark A.G."/>
            <person name="Eisen M.B."/>
            <person name="Smith D.R."/>
            <person name="Bergman C.M."/>
            <person name="Oliver B."/>
            <person name="Markow T.A."/>
            <person name="Kaufman T.C."/>
            <person name="Kellis M."/>
            <person name="Gelbart W."/>
            <person name="Iyer V.N."/>
            <person name="Pollard D.A."/>
            <person name="Sackton T.B."/>
            <person name="Larracuente A.M."/>
            <person name="Singh N.D."/>
            <person name="Abad J.P."/>
            <person name="Abt D.N."/>
            <person name="Adryan B."/>
            <person name="Aguade M."/>
            <person name="Akashi H."/>
            <person name="Anderson W.W."/>
            <person name="Aquadro C.F."/>
            <person name="Ardell D.H."/>
            <person name="Arguello R."/>
            <person name="Artieri C.G."/>
            <person name="Barbash D.A."/>
            <person name="Barker D."/>
            <person name="Barsanti P."/>
            <person name="Batterham P."/>
            <person name="Batzoglou S."/>
            <person name="Begun D."/>
            <person name="Bhutkar A."/>
            <person name="Blanco E."/>
            <person name="Bosak S.A."/>
            <person name="Bradley R.K."/>
            <person name="Brand A.D."/>
            <person name="Brent M.R."/>
            <person name="Brooks A.N."/>
            <person name="Brown R.H."/>
            <person name="Butlin R.K."/>
            <person name="Caggese C."/>
            <person name="Calvi B.R."/>
            <person name="Bernardo de Carvalho A."/>
            <person name="Caspi A."/>
            <person name="Castrezana S."/>
            <person name="Celniker S.E."/>
            <person name="Chang J.L."/>
            <person name="Chapple C."/>
            <person name="Chatterji S."/>
            <person name="Chinwalla A."/>
            <person name="Civetta A."/>
            <person name="Clifton S.W."/>
            <person name="Comeron J.M."/>
            <person name="Costello J.C."/>
            <person name="Coyne J.A."/>
            <person name="Daub J."/>
            <person name="David R.G."/>
            <person name="Delcher A.L."/>
            <person name="Delehaunty K."/>
            <person name="Do C.B."/>
            <person name="Ebling H."/>
            <person name="Edwards K."/>
            <person name="Eickbush T."/>
            <person name="Evans J.D."/>
            <person name="Filipski A."/>
            <person name="Findeiss S."/>
            <person name="Freyhult E."/>
            <person name="Fulton L."/>
            <person name="Fulton R."/>
            <person name="Garcia A.C."/>
            <person name="Gardiner A."/>
            <person name="Garfield D.A."/>
            <person name="Garvin B.E."/>
            <person name="Gibson G."/>
            <person name="Gilbert D."/>
            <person name="Gnerre S."/>
            <person name="Godfrey J."/>
            <person name="Good R."/>
            <person name="Gotea V."/>
            <person name="Gravely B."/>
            <person name="Greenberg A.J."/>
            <person name="Griffiths-Jones S."/>
            <person name="Gross S."/>
            <person name="Guigo R."/>
            <person name="Gustafson E.A."/>
            <person name="Haerty W."/>
            <person name="Hahn M.W."/>
            <person name="Halligan D.L."/>
            <person name="Halpern A.L."/>
            <person name="Halter G.M."/>
            <person name="Han M.V."/>
            <person name="Heger A."/>
            <person name="Hillier L."/>
            <person name="Hinrichs A.S."/>
            <person name="Holmes I."/>
            <person name="Hoskins R.A."/>
            <person name="Hubisz M.J."/>
            <person name="Hultmark D."/>
            <person name="Huntley M.A."/>
            <person name="Jaffe D.B."/>
            <person name="Jagadeeshan S."/>
            <person name="Jeck W.R."/>
            <person name="Johnson J."/>
            <person name="Jones C.D."/>
            <person name="Jordan W.C."/>
            <person name="Karpen G.H."/>
            <person name="Kataoka E."/>
            <person name="Keightley P.D."/>
            <person name="Kheradpour P."/>
            <person name="Kirkness E.F."/>
            <person name="Koerich L.B."/>
            <person name="Kristiansen K."/>
            <person name="Kudrna D."/>
            <person name="Kulathinal R.J."/>
            <person name="Kumar S."/>
            <person name="Kwok R."/>
            <person name="Lander E."/>
            <person name="Langley C.H."/>
            <person name="Lapoint R."/>
            <person name="Lazzaro B.P."/>
            <person name="Lee S.J."/>
            <person name="Levesque L."/>
            <person name="Li R."/>
            <person name="Lin C.F."/>
            <person name="Lin M.F."/>
            <person name="Lindblad-Toh K."/>
            <person name="Llopart A."/>
            <person name="Long M."/>
            <person name="Low L."/>
            <person name="Lozovsky E."/>
            <person name="Lu J."/>
            <person name="Luo M."/>
            <person name="Machado C.A."/>
            <person name="Makalowski W."/>
            <person name="Marzo M."/>
            <person name="Matsuda M."/>
            <person name="Matzkin L."/>
            <person name="McAllister B."/>
            <person name="McBride C.S."/>
            <person name="McKernan B."/>
            <person name="McKernan K."/>
            <person name="Mendez-Lago M."/>
            <person name="Minx P."/>
            <person name="Mollenhauer M.U."/>
            <person name="Montooth K."/>
            <person name="Mount S.M."/>
            <person name="Mu X."/>
            <person name="Myers E."/>
            <person name="Negre B."/>
            <person name="Newfeld S."/>
            <person name="Nielsen R."/>
            <person name="Noor M.A."/>
            <person name="O'Grady P."/>
            <person name="Pachter L."/>
            <person name="Papaceit M."/>
            <person name="Parisi M.J."/>
            <person name="Parisi M."/>
            <person name="Parts L."/>
            <person name="Pedersen J.S."/>
            <person name="Pesole G."/>
            <person name="Phillippy A.M."/>
            <person name="Ponting C.P."/>
            <person name="Pop M."/>
            <person name="Porcelli D."/>
            <person name="Powell J.R."/>
            <person name="Prohaska S."/>
            <person name="Pruitt K."/>
            <person name="Puig M."/>
            <person name="Quesneville H."/>
            <person name="Ram K.R."/>
            <person name="Rand D."/>
            <person name="Rasmussen M.D."/>
            <person name="Reed L.K."/>
            <person name="Reenan R."/>
            <person name="Reily A."/>
            <person name="Remington K.A."/>
            <person name="Rieger T.T."/>
            <person name="Ritchie M.G."/>
            <person name="Robin C."/>
            <person name="Rogers Y.H."/>
            <person name="Rohde C."/>
            <person name="Rozas J."/>
            <person name="Rubenfield M.J."/>
            <person name="Ruiz A."/>
            <person name="Russo S."/>
            <person name="Salzberg S.L."/>
            <person name="Sanchez-Gracia A."/>
            <person name="Saranga D.J."/>
            <person name="Sato H."/>
            <person name="Schaeffer S.W."/>
            <person name="Schatz M.C."/>
            <person name="Schlenke T."/>
            <person name="Schwartz R."/>
            <person name="Segarra C."/>
            <person name="Singh R.S."/>
            <person name="Sirot L."/>
            <person name="Sirota M."/>
            <person name="Sisneros N.B."/>
            <person name="Smith C.D."/>
            <person name="Smith T.F."/>
            <person name="Spieth J."/>
            <person name="Stage D.E."/>
            <person name="Stark A."/>
            <person name="Stephan W."/>
            <person name="Strausberg R.L."/>
            <person name="Strempel S."/>
            <person name="Sturgill D."/>
            <person name="Sutton G."/>
            <person name="Sutton G.G."/>
            <person name="Tao W."/>
            <person name="Teichmann S."/>
            <person name="Tobari Y.N."/>
            <person name="Tomimura Y."/>
            <person name="Tsolas J.M."/>
            <person name="Valente V.L."/>
            <person name="Venter E."/>
            <person name="Venter J.C."/>
            <person name="Vicario S."/>
            <person name="Vieira F.G."/>
            <person name="Vilella A.J."/>
            <person name="Villasante A."/>
            <person name="Walenz B."/>
            <person name="Wang J."/>
            <person name="Wasserman M."/>
            <person name="Watts T."/>
            <person name="Wilson D."/>
            <person name="Wilson R.K."/>
            <person name="Wing R.A."/>
            <person name="Wolfner M.F."/>
            <person name="Wong A."/>
            <person name="Wong G.K."/>
            <person name="Wu C.I."/>
            <person name="Wu G."/>
            <person name="Yamamoto D."/>
            <person name="Yang H.P."/>
            <person name="Yang S.P."/>
            <person name="Yorke J.A."/>
            <person name="Yoshida K."/>
            <person name="Zdobnov E."/>
            <person name="Zhang P."/>
            <person name="Zhang Y."/>
            <person name="Zimin A.V."/>
            <person name="Baldwin J."/>
            <person name="Abdouelleil A."/>
            <person name="Abdulkadir J."/>
            <person name="Abebe A."/>
            <person name="Abera B."/>
            <person name="Abreu J."/>
            <person name="Acer S.C."/>
            <person name="Aftuck L."/>
            <person name="Alexander A."/>
            <person name="An P."/>
            <person name="Anderson E."/>
            <person name="Anderson S."/>
            <person name="Arachi H."/>
            <person name="Azer M."/>
            <person name="Bachantsang P."/>
            <person name="Barry A."/>
            <person name="Bayul T."/>
            <person name="Berlin A."/>
            <person name="Bessette D."/>
            <person name="Bloom T."/>
            <person name="Blye J."/>
            <person name="Boguslavskiy L."/>
            <person name="Bonnet C."/>
            <person name="Boukhgalter B."/>
            <person name="Bourzgui I."/>
            <person name="Brown A."/>
            <person name="Cahill P."/>
            <person name="Channer S."/>
            <person name="Cheshatsang Y."/>
            <person name="Chuda L."/>
            <person name="Citroen M."/>
            <person name="Collymore A."/>
            <person name="Cooke P."/>
            <person name="Costello M."/>
            <person name="D'Aco K."/>
            <person name="Daza R."/>
            <person name="De Haan G."/>
            <person name="DeGray S."/>
            <person name="DeMaso C."/>
            <person name="Dhargay N."/>
            <person name="Dooley K."/>
            <person name="Dooley E."/>
            <person name="Doricent M."/>
            <person name="Dorje P."/>
            <person name="Dorjee K."/>
            <person name="Dupes A."/>
            <person name="Elong R."/>
            <person name="Falk J."/>
            <person name="Farina A."/>
            <person name="Faro S."/>
            <person name="Ferguson D."/>
            <person name="Fisher S."/>
            <person name="Foley C.D."/>
            <person name="Franke A."/>
            <person name="Friedrich D."/>
            <person name="Gadbois L."/>
            <person name="Gearin G."/>
            <person name="Gearin C.R."/>
            <person name="Giannoukos G."/>
            <person name="Goode T."/>
            <person name="Graham J."/>
            <person name="Grandbois E."/>
            <person name="Grewal S."/>
            <person name="Gyaltsen K."/>
            <person name="Hafez N."/>
            <person name="Hagos B."/>
            <person name="Hall J."/>
            <person name="Henson C."/>
            <person name="Hollinger A."/>
            <person name="Honan T."/>
            <person name="Huard M.D."/>
            <person name="Hughes L."/>
            <person name="Hurhula B."/>
            <person name="Husby M.E."/>
            <person name="Kamat A."/>
            <person name="Kanga B."/>
            <person name="Kashin S."/>
            <person name="Khazanovich D."/>
            <person name="Kisner P."/>
            <person name="Lance K."/>
            <person name="Lara M."/>
            <person name="Lee W."/>
            <person name="Lennon N."/>
            <person name="Letendre F."/>
            <person name="LeVine R."/>
            <person name="Lipovsky A."/>
            <person name="Liu X."/>
            <person name="Liu J."/>
            <person name="Liu S."/>
            <person name="Lokyitsang T."/>
            <person name="Lokyitsang Y."/>
            <person name="Lubonja R."/>
            <person name="Lui A."/>
            <person name="MacDonald P."/>
            <person name="Magnisalis V."/>
            <person name="Maru K."/>
            <person name="Matthews C."/>
            <person name="McCusker W."/>
            <person name="McDonough S."/>
            <person name="Mehta T."/>
            <person name="Meldrim J."/>
            <person name="Meneus L."/>
            <person name="Mihai O."/>
            <person name="Mihalev A."/>
            <person name="Mihova T."/>
            <person name="Mittelman R."/>
            <person name="Mlenga V."/>
            <person name="Montmayeur A."/>
            <person name="Mulrain L."/>
            <person name="Navidi A."/>
            <person name="Naylor J."/>
            <person name="Negash T."/>
            <person name="Nguyen T."/>
            <person name="Nguyen N."/>
            <person name="Nicol R."/>
            <person name="Norbu C."/>
            <person name="Norbu N."/>
            <person name="Novod N."/>
            <person name="O'Neill B."/>
            <person name="Osman S."/>
            <person name="Markiewicz E."/>
            <person name="Oyono O.L."/>
            <person name="Patti C."/>
            <person name="Phunkhang P."/>
            <person name="Pierre F."/>
            <person name="Priest M."/>
            <person name="Raghuraman S."/>
            <person name="Rege F."/>
            <person name="Reyes R."/>
            <person name="Rise C."/>
            <person name="Rogov P."/>
            <person name="Ross K."/>
            <person name="Ryan E."/>
            <person name="Settipalli S."/>
            <person name="Shea T."/>
            <person name="Sherpa N."/>
            <person name="Shi L."/>
            <person name="Shih D."/>
            <person name="Sparrow T."/>
            <person name="Spaulding J."/>
            <person name="Stalker J."/>
            <person name="Stange-Thomann N."/>
            <person name="Stavropoulos S."/>
            <person name="Stone C."/>
            <person name="Strader C."/>
            <person name="Tesfaye S."/>
            <person name="Thomson T."/>
            <person name="Thoulutsang Y."/>
            <person name="Thoulutsang D."/>
            <person name="Topham K."/>
            <person name="Topping I."/>
            <person name="Tsamla T."/>
            <person name="Vassiliev H."/>
            <person name="Vo A."/>
            <person name="Wangchuk T."/>
            <person name="Wangdi T."/>
            <person name="Weiand M."/>
            <person name="Wilkinson J."/>
            <person name="Wilson A."/>
            <person name="Yadav S."/>
            <person name="Young G."/>
            <person name="Yu Q."/>
            <person name="Zembek L."/>
            <person name="Zhong D."/>
            <person name="Zimmer A."/>
            <person name="Zwirko Z."/>
            <person name="Jaffe D.B."/>
            <person name="Alvarez P."/>
            <person name="Brockman W."/>
            <person name="Butler J."/>
            <person name="Chin C."/>
            <person name="Gnerre S."/>
            <person name="Grabherr M."/>
            <person name="Kleber M."/>
            <person name="Mauceli E."/>
            <person name="MacCallum I."/>
        </authorList>
    </citation>
    <scope>NUCLEOTIDE SEQUENCE [LARGE SCALE GENOMIC DNA]</scope>
    <source>
        <strain evidence="10">MSH-3 / Tucson 14011-0111.49</strain>
    </source>
</reference>
<gene>
    <name evidence="9" type="primary">Dper\GL19877</name>
    <name evidence="9" type="ORF">Dper_GL19877</name>
</gene>
<organism evidence="10">
    <name type="scientific">Drosophila persimilis</name>
    <name type="common">Fruit fly</name>
    <dbReference type="NCBI Taxonomy" id="7234"/>
    <lineage>
        <taxon>Eukaryota</taxon>
        <taxon>Metazoa</taxon>
        <taxon>Ecdysozoa</taxon>
        <taxon>Arthropoda</taxon>
        <taxon>Hexapoda</taxon>
        <taxon>Insecta</taxon>
        <taxon>Pterygota</taxon>
        <taxon>Neoptera</taxon>
        <taxon>Endopterygota</taxon>
        <taxon>Diptera</taxon>
        <taxon>Brachycera</taxon>
        <taxon>Muscomorpha</taxon>
        <taxon>Ephydroidea</taxon>
        <taxon>Drosophilidae</taxon>
        <taxon>Drosophila</taxon>
        <taxon>Sophophora</taxon>
    </lineage>
</organism>
<dbReference type="PANTHER" id="PTHR11610:SF149">
    <property type="entry name" value="FI01450P-RELATED"/>
    <property type="match status" value="1"/>
</dbReference>
<dbReference type="AlphaFoldDB" id="B4GY96"/>
<sequence length="357" mass="38980">MTSFIPVLLILAVGLVVAPSSGDSRENRFLKPPPKLYKLFAKIKLGLPFSALGYLCSQLNDLGAFPPLDPPEMARMSFLLRTDDCQNVSIPLTEAERLWEAPGFHQDRPTVIYITGWLTNIKRSNSGPVAKAYNCRNDTNFVVLDADNFIDTLYTLAALNTEVIGAYLAEALLKLDRSYVSRKVHLVGHSLGAQIAGSAGRNFKKLSGGATLARVTGLDPANPCFYKGNDPEGVRSGDAEFVDIIHTNPGVLGTPKVVGDADFFVHGDSPFQTGCGILTVKKVPCSHERAVEYWTETVYRTNGNSFLGKHCVRETDLSDARNCKDTRDSHGTRCQWSATPKQPSAQIANPEASHLKQ</sequence>
<keyword evidence="3" id="KW-0964">Secreted</keyword>
<evidence type="ECO:0000256" key="3">
    <source>
        <dbReference type="ARBA" id="ARBA00022525"/>
    </source>
</evidence>
<feature type="signal peptide" evidence="7">
    <location>
        <begin position="1"/>
        <end position="22"/>
    </location>
</feature>
<dbReference type="OMA" id="AVEYWTE"/>
<dbReference type="GO" id="GO:0016042">
    <property type="term" value="P:lipid catabolic process"/>
    <property type="evidence" value="ECO:0007669"/>
    <property type="project" value="TreeGrafter"/>
</dbReference>
<evidence type="ECO:0000256" key="5">
    <source>
        <dbReference type="RuleBase" id="RU004262"/>
    </source>
</evidence>